<accession>A0ABR7HR77</accession>
<dbReference type="Pfam" id="PF01841">
    <property type="entry name" value="Transglut_core"/>
    <property type="match status" value="1"/>
</dbReference>
<organism evidence="4 5">
    <name type="scientific">Pseudoflavonifractor hominis</name>
    <dbReference type="NCBI Taxonomy" id="2763059"/>
    <lineage>
        <taxon>Bacteria</taxon>
        <taxon>Bacillati</taxon>
        <taxon>Bacillota</taxon>
        <taxon>Clostridia</taxon>
        <taxon>Eubacteriales</taxon>
        <taxon>Oscillospiraceae</taxon>
        <taxon>Pseudoflavonifractor</taxon>
    </lineage>
</organism>
<feature type="region of interest" description="Disordered" evidence="1">
    <location>
        <begin position="594"/>
        <end position="647"/>
    </location>
</feature>
<dbReference type="SMART" id="SM00460">
    <property type="entry name" value="TGc"/>
    <property type="match status" value="1"/>
</dbReference>
<feature type="transmembrane region" description="Helical" evidence="2">
    <location>
        <begin position="125"/>
        <end position="147"/>
    </location>
</feature>
<evidence type="ECO:0000256" key="1">
    <source>
        <dbReference type="SAM" id="MobiDB-lite"/>
    </source>
</evidence>
<dbReference type="InterPro" id="IPR052901">
    <property type="entry name" value="Bact_TGase-like"/>
</dbReference>
<dbReference type="SUPFAM" id="SSF54001">
    <property type="entry name" value="Cysteine proteinases"/>
    <property type="match status" value="1"/>
</dbReference>
<feature type="transmembrane region" description="Helical" evidence="2">
    <location>
        <begin position="206"/>
        <end position="225"/>
    </location>
</feature>
<gene>
    <name evidence="4" type="ORF">H8S34_03645</name>
</gene>
<keyword evidence="2" id="KW-1133">Transmembrane helix</keyword>
<dbReference type="InterPro" id="IPR038765">
    <property type="entry name" value="Papain-like_cys_pep_sf"/>
</dbReference>
<reference evidence="4 5" key="1">
    <citation type="submission" date="2020-08" db="EMBL/GenBank/DDBJ databases">
        <title>Genome public.</title>
        <authorList>
            <person name="Liu C."/>
            <person name="Sun Q."/>
        </authorList>
    </citation>
    <scope>NUCLEOTIDE SEQUENCE [LARGE SCALE GENOMIC DNA]</scope>
    <source>
        <strain evidence="4 5">New-38</strain>
    </source>
</reference>
<keyword evidence="5" id="KW-1185">Reference proteome</keyword>
<feature type="domain" description="Transglutaminase-like" evidence="3">
    <location>
        <begin position="520"/>
        <end position="589"/>
    </location>
</feature>
<keyword evidence="2" id="KW-0472">Membrane</keyword>
<feature type="transmembrane region" description="Helical" evidence="2">
    <location>
        <begin position="12"/>
        <end position="37"/>
    </location>
</feature>
<name>A0ABR7HR77_9FIRM</name>
<dbReference type="EMBL" id="JACOPR010000002">
    <property type="protein sequence ID" value="MBC5729926.1"/>
    <property type="molecule type" value="Genomic_DNA"/>
</dbReference>
<dbReference type="PANTHER" id="PTHR42736">
    <property type="entry name" value="PROTEIN-GLUTAMINE GAMMA-GLUTAMYLTRANSFERASE"/>
    <property type="match status" value="1"/>
</dbReference>
<evidence type="ECO:0000313" key="5">
    <source>
        <dbReference type="Proteomes" id="UP000660021"/>
    </source>
</evidence>
<dbReference type="PANTHER" id="PTHR42736:SF1">
    <property type="entry name" value="PROTEIN-GLUTAMINE GAMMA-GLUTAMYLTRANSFERASE"/>
    <property type="match status" value="1"/>
</dbReference>
<dbReference type="InterPro" id="IPR002931">
    <property type="entry name" value="Transglutaminase-like"/>
</dbReference>
<evidence type="ECO:0000256" key="2">
    <source>
        <dbReference type="SAM" id="Phobius"/>
    </source>
</evidence>
<feature type="transmembrane region" description="Helical" evidence="2">
    <location>
        <begin position="43"/>
        <end position="62"/>
    </location>
</feature>
<keyword evidence="2" id="KW-0812">Transmembrane</keyword>
<feature type="compositionally biased region" description="Pro residues" evidence="1">
    <location>
        <begin position="613"/>
        <end position="623"/>
    </location>
</feature>
<dbReference type="InterPro" id="IPR021878">
    <property type="entry name" value="TgpA_N"/>
</dbReference>
<feature type="transmembrane region" description="Helical" evidence="2">
    <location>
        <begin position="154"/>
        <end position="170"/>
    </location>
</feature>
<comment type="caution">
    <text evidence="4">The sequence shown here is derived from an EMBL/GenBank/DDBJ whole genome shotgun (WGS) entry which is preliminary data.</text>
</comment>
<feature type="transmembrane region" description="Helical" evidence="2">
    <location>
        <begin position="176"/>
        <end position="194"/>
    </location>
</feature>
<evidence type="ECO:0000313" key="4">
    <source>
        <dbReference type="EMBL" id="MBC5729926.1"/>
    </source>
</evidence>
<evidence type="ECO:0000259" key="3">
    <source>
        <dbReference type="SMART" id="SM00460"/>
    </source>
</evidence>
<dbReference type="Pfam" id="PF11992">
    <property type="entry name" value="TgpA_N"/>
    <property type="match status" value="1"/>
</dbReference>
<sequence>MNRSSAPRPSALRLLADGLLLGLLLWAPVGWFCTAFSLPVDPLLLYGGLTLLTLLSLTIFSLPLRFGMPLLFLSSLLWGQLVWRIWEDLFAGQAAIQCAVVNTYSEHFPGLSRLVPVMERTPEQWSWAVTLTVLAAAAVYAVLLGLLVVRLRSCWVSGLAVLVPVIPALPLGTPPILWLVLLLTGWGGLLLSARSAREDPRRAARLTLAALPLVGITLSLLTLLVPAADYQPPAWVEDGRDTLFQTVGDLSLSLNWTGPFGRSLFSSAGSTATVDLSAAGTQSYDGHTVLRIRTDYTGKLYLRGYSAALYQDNRWTPLEEDAYASLLSDGAVVDSTGTSSGLNPLNFPARAEADLPYYAFEVEQVSAPGGCVYFPYQILSRPEELRGASFQDDSGIIRSPLVGKHTVYFRPGALEPDAAPPLEWQDALAEQEYQAFVQQHYLQVPDDLFYALSPHVYALSDRLFQAQMSSSRYAFYSAYDPTRAPQLAAELVAEYLAELAEYDLETPPVPDGEDFTLYFLNESHRGYCMHFASAGTLLLRSLGIPARYVSGYVTNVKTPGSHSVPDRAAHAWVEIYLSGYGWYPVEMTPGYQGDALPWSQGESEEPVSTPSATPKPTPTPKPSAAPVQTPRPTASTPPAQTQDDGGTGSLPGWLLPVGILLAVCFLPILIRYITGTLRRRRLRQEDPHRAMVSIYRYARRLSRHGGTLPPLVEELAQKAAFSRDGVTLEECRLARKAASAEAERLYRSRPWWKRLLLRWFWFLC</sequence>
<proteinExistence type="predicted"/>
<feature type="transmembrane region" description="Helical" evidence="2">
    <location>
        <begin position="653"/>
        <end position="673"/>
    </location>
</feature>
<protein>
    <submittedName>
        <fullName evidence="4">Transglutaminase domain-containing protein</fullName>
    </submittedName>
</protein>
<dbReference type="RefSeq" id="WP_186963071.1">
    <property type="nucleotide sequence ID" value="NZ_JACOPR010000002.1"/>
</dbReference>
<feature type="compositionally biased region" description="Polar residues" evidence="1">
    <location>
        <begin position="630"/>
        <end position="644"/>
    </location>
</feature>
<dbReference type="Gene3D" id="3.10.620.30">
    <property type="match status" value="1"/>
</dbReference>
<dbReference type="Proteomes" id="UP000660021">
    <property type="component" value="Unassembled WGS sequence"/>
</dbReference>